<dbReference type="Proteomes" id="UP000813461">
    <property type="component" value="Unassembled WGS sequence"/>
</dbReference>
<dbReference type="Pfam" id="PF03992">
    <property type="entry name" value="ABM"/>
    <property type="match status" value="1"/>
</dbReference>
<evidence type="ECO:0000259" key="1">
    <source>
        <dbReference type="Pfam" id="PF03992"/>
    </source>
</evidence>
<proteinExistence type="predicted"/>
<dbReference type="OrthoDB" id="4126315at2759"/>
<accession>A0A8K0R208</accession>
<gene>
    <name evidence="2" type="ORF">FB567DRAFT_594801</name>
</gene>
<comment type="caution">
    <text evidence="2">The sequence shown here is derived from an EMBL/GenBank/DDBJ whole genome shotgun (WGS) entry which is preliminary data.</text>
</comment>
<keyword evidence="3" id="KW-1185">Reference proteome</keyword>
<dbReference type="SUPFAM" id="SSF54909">
    <property type="entry name" value="Dimeric alpha+beta barrel"/>
    <property type="match status" value="1"/>
</dbReference>
<dbReference type="EMBL" id="JAGMVJ010000014">
    <property type="protein sequence ID" value="KAH7082311.1"/>
    <property type="molecule type" value="Genomic_DNA"/>
</dbReference>
<name>A0A8K0R208_9PLEO</name>
<evidence type="ECO:0000313" key="3">
    <source>
        <dbReference type="Proteomes" id="UP000813461"/>
    </source>
</evidence>
<dbReference type="InterPro" id="IPR011008">
    <property type="entry name" value="Dimeric_a/b-barrel"/>
</dbReference>
<sequence>MSASSTEKGFTLFVEVTILAGKLDEFFKHYDSMLHQITKEKGFLSIEVFRAEEKPNQLCWVENWSVSKSWFFENIITKTYIQQYLKATETLCDGERSVRGWERLGANYAIANPGVYQEPNA</sequence>
<dbReference type="InterPro" id="IPR007138">
    <property type="entry name" value="ABM_dom"/>
</dbReference>
<reference evidence="2" key="1">
    <citation type="journal article" date="2021" name="Nat. Commun.">
        <title>Genetic determinants of endophytism in the Arabidopsis root mycobiome.</title>
        <authorList>
            <person name="Mesny F."/>
            <person name="Miyauchi S."/>
            <person name="Thiergart T."/>
            <person name="Pickel B."/>
            <person name="Atanasova L."/>
            <person name="Karlsson M."/>
            <person name="Huettel B."/>
            <person name="Barry K.W."/>
            <person name="Haridas S."/>
            <person name="Chen C."/>
            <person name="Bauer D."/>
            <person name="Andreopoulos W."/>
            <person name="Pangilinan J."/>
            <person name="LaButti K."/>
            <person name="Riley R."/>
            <person name="Lipzen A."/>
            <person name="Clum A."/>
            <person name="Drula E."/>
            <person name="Henrissat B."/>
            <person name="Kohler A."/>
            <person name="Grigoriev I.V."/>
            <person name="Martin F.M."/>
            <person name="Hacquard S."/>
        </authorList>
    </citation>
    <scope>NUCLEOTIDE SEQUENCE</scope>
    <source>
        <strain evidence="2">MPI-SDFR-AT-0120</strain>
    </source>
</reference>
<dbReference type="Gene3D" id="3.30.70.100">
    <property type="match status" value="1"/>
</dbReference>
<dbReference type="AlphaFoldDB" id="A0A8K0R208"/>
<organism evidence="2 3">
    <name type="scientific">Paraphoma chrysanthemicola</name>
    <dbReference type="NCBI Taxonomy" id="798071"/>
    <lineage>
        <taxon>Eukaryota</taxon>
        <taxon>Fungi</taxon>
        <taxon>Dikarya</taxon>
        <taxon>Ascomycota</taxon>
        <taxon>Pezizomycotina</taxon>
        <taxon>Dothideomycetes</taxon>
        <taxon>Pleosporomycetidae</taxon>
        <taxon>Pleosporales</taxon>
        <taxon>Pleosporineae</taxon>
        <taxon>Phaeosphaeriaceae</taxon>
        <taxon>Paraphoma</taxon>
    </lineage>
</organism>
<feature type="domain" description="ABM" evidence="1">
    <location>
        <begin position="11"/>
        <end position="65"/>
    </location>
</feature>
<evidence type="ECO:0000313" key="2">
    <source>
        <dbReference type="EMBL" id="KAH7082311.1"/>
    </source>
</evidence>
<protein>
    <recommendedName>
        <fullName evidence="1">ABM domain-containing protein</fullName>
    </recommendedName>
</protein>